<feature type="region of interest" description="Disordered" evidence="5">
    <location>
        <begin position="155"/>
        <end position="174"/>
    </location>
</feature>
<keyword evidence="2" id="KW-0479">Metal-binding</keyword>
<evidence type="ECO:0000256" key="3">
    <source>
        <dbReference type="ARBA" id="ARBA00023004"/>
    </source>
</evidence>
<evidence type="ECO:0000259" key="7">
    <source>
        <dbReference type="PROSITE" id="PS50255"/>
    </source>
</evidence>
<evidence type="ECO:0000256" key="6">
    <source>
        <dbReference type="SAM" id="Phobius"/>
    </source>
</evidence>
<dbReference type="Gene3D" id="3.10.120.10">
    <property type="entry name" value="Cytochrome b5-like heme/steroid binding domain"/>
    <property type="match status" value="1"/>
</dbReference>
<feature type="transmembrane region" description="Helical" evidence="6">
    <location>
        <begin position="47"/>
        <end position="65"/>
    </location>
</feature>
<dbReference type="InterPro" id="IPR001199">
    <property type="entry name" value="Cyt_B5-like_heme/steroid-bd"/>
</dbReference>
<dbReference type="InterPro" id="IPR036400">
    <property type="entry name" value="Cyt_B5-like_heme/steroid_sf"/>
</dbReference>
<dbReference type="SUPFAM" id="SSF55856">
    <property type="entry name" value="Cytochrome b5-like heme/steroid binding domain"/>
    <property type="match status" value="1"/>
</dbReference>
<dbReference type="InterPro" id="IPR019251">
    <property type="entry name" value="DUF2231_TM"/>
</dbReference>
<dbReference type="Pfam" id="PF00173">
    <property type="entry name" value="Cyt-b5"/>
    <property type="match status" value="1"/>
</dbReference>
<evidence type="ECO:0000256" key="1">
    <source>
        <dbReference type="ARBA" id="ARBA00022617"/>
    </source>
</evidence>
<dbReference type="PANTHER" id="PTHR19359">
    <property type="entry name" value="CYTOCHROME B5"/>
    <property type="match status" value="1"/>
</dbReference>
<reference evidence="8" key="1">
    <citation type="submission" date="2020-05" db="EMBL/GenBank/DDBJ databases">
        <authorList>
            <person name="Chiriac C."/>
            <person name="Salcher M."/>
            <person name="Ghai R."/>
            <person name="Kavagutti S V."/>
        </authorList>
    </citation>
    <scope>NUCLEOTIDE SEQUENCE</scope>
</reference>
<feature type="compositionally biased region" description="Low complexity" evidence="5">
    <location>
        <begin position="158"/>
        <end position="174"/>
    </location>
</feature>
<keyword evidence="6" id="KW-0472">Membrane</keyword>
<dbReference type="InterPro" id="IPR050668">
    <property type="entry name" value="Cytochrome_b5"/>
</dbReference>
<dbReference type="EMBL" id="CAEZTM010000005">
    <property type="protein sequence ID" value="CAB4562720.1"/>
    <property type="molecule type" value="Genomic_DNA"/>
</dbReference>
<evidence type="ECO:0000313" key="8">
    <source>
        <dbReference type="EMBL" id="CAB4562720.1"/>
    </source>
</evidence>
<keyword evidence="6" id="KW-1133">Transmembrane helix</keyword>
<comment type="similarity">
    <text evidence="4">Belongs to the cytochrome b5 family.</text>
</comment>
<feature type="domain" description="Cytochrome b5 heme-binding" evidence="7">
    <location>
        <begin position="178"/>
        <end position="255"/>
    </location>
</feature>
<keyword evidence="3" id="KW-0408">Iron</keyword>
<organism evidence="8">
    <name type="scientific">freshwater metagenome</name>
    <dbReference type="NCBI Taxonomy" id="449393"/>
    <lineage>
        <taxon>unclassified sequences</taxon>
        <taxon>metagenomes</taxon>
        <taxon>ecological metagenomes</taxon>
    </lineage>
</organism>
<evidence type="ECO:0000256" key="5">
    <source>
        <dbReference type="SAM" id="MobiDB-lite"/>
    </source>
</evidence>
<dbReference type="GO" id="GO:0020037">
    <property type="term" value="F:heme binding"/>
    <property type="evidence" value="ECO:0007669"/>
    <property type="project" value="TreeGrafter"/>
</dbReference>
<keyword evidence="6" id="KW-0812">Transmembrane</keyword>
<gene>
    <name evidence="8" type="ORF">UFOPK1684_00211</name>
</gene>
<keyword evidence="1" id="KW-0349">Heme</keyword>
<proteinExistence type="inferred from homology"/>
<evidence type="ECO:0000256" key="2">
    <source>
        <dbReference type="ARBA" id="ARBA00022723"/>
    </source>
</evidence>
<evidence type="ECO:0000256" key="4">
    <source>
        <dbReference type="ARBA" id="ARBA00038168"/>
    </source>
</evidence>
<dbReference type="PROSITE" id="PS50255">
    <property type="entry name" value="CYTOCHROME_B5_2"/>
    <property type="match status" value="1"/>
</dbReference>
<feature type="transmembrane region" description="Helical" evidence="6">
    <location>
        <begin position="116"/>
        <end position="139"/>
    </location>
</feature>
<accession>A0A6J6DF86</accession>
<feature type="transmembrane region" description="Helical" evidence="6">
    <location>
        <begin position="88"/>
        <end position="109"/>
    </location>
</feature>
<dbReference type="Pfam" id="PF09990">
    <property type="entry name" value="DUF2231"/>
    <property type="match status" value="1"/>
</dbReference>
<sequence>MENLPVFDLITGLPVHILVNHVVVVIVPLAVITVILAVAFPRLRQSYRYPAVGLAIVGALSAIVAEQSGEALEARVGVAEEHSEWGEMLPPVAVALAVLSVIWLIVSYMSSSRGKILAGVIGGVVIIVGIVAVVITVLAGHSGAQSVWGDRVSQTESAGVGPAEAPPAEVAPEVTTDTSVLSVETVAVNDSEASCWTIVGGNVYDLTDWISSHPGGASRIVGLCGIDGTSQFEGQHAGSSSVASTLEGFLLGPIGDPVP</sequence>
<name>A0A6J6DF86_9ZZZZ</name>
<feature type="transmembrane region" description="Helical" evidence="6">
    <location>
        <begin position="17"/>
        <end position="40"/>
    </location>
</feature>
<dbReference type="GO" id="GO:0046872">
    <property type="term" value="F:metal ion binding"/>
    <property type="evidence" value="ECO:0007669"/>
    <property type="project" value="UniProtKB-KW"/>
</dbReference>
<protein>
    <submittedName>
        <fullName evidence="8">Unannotated protein</fullName>
    </submittedName>
</protein>
<dbReference type="SMART" id="SM01117">
    <property type="entry name" value="Cyt-b5"/>
    <property type="match status" value="1"/>
</dbReference>
<dbReference type="GO" id="GO:0016020">
    <property type="term" value="C:membrane"/>
    <property type="evidence" value="ECO:0007669"/>
    <property type="project" value="TreeGrafter"/>
</dbReference>
<dbReference type="AlphaFoldDB" id="A0A6J6DF86"/>